<gene>
    <name evidence="1" type="ORF">ERS013165_00666</name>
</gene>
<reference evidence="1 2" key="1">
    <citation type="submission" date="2015-07" db="EMBL/GenBank/DDBJ databases">
        <authorList>
            <consortium name="Pathogen Informatics"/>
        </authorList>
    </citation>
    <scope>NUCLEOTIDE SEQUENCE [LARGE SCALE GENOMIC DNA]</scope>
    <source>
        <strain evidence="1 2">A51</strain>
    </source>
</reference>
<accession>A0A655P9F2</accession>
<dbReference type="AlphaFoldDB" id="A0A655P9F2"/>
<protein>
    <submittedName>
        <fullName evidence="1">Uncharacterized protein</fullName>
    </submittedName>
</protein>
<dbReference type="EMBL" id="CWOW01000002">
    <property type="protein sequence ID" value="CRZ96700.1"/>
    <property type="molecule type" value="Genomic_DNA"/>
</dbReference>
<organism evidence="1 2">
    <name type="scientific">Vibrio cholerae</name>
    <dbReference type="NCBI Taxonomy" id="666"/>
    <lineage>
        <taxon>Bacteria</taxon>
        <taxon>Pseudomonadati</taxon>
        <taxon>Pseudomonadota</taxon>
        <taxon>Gammaproteobacteria</taxon>
        <taxon>Vibrionales</taxon>
        <taxon>Vibrionaceae</taxon>
        <taxon>Vibrio</taxon>
    </lineage>
</organism>
<name>A0A655P9F2_VIBCL</name>
<sequence>MTTECTKTAVGIAIKQNRAIDDVFKNFRSRQRTIFGYVAHNKYRHIILFSITRKRRGRLTHLRDTPR</sequence>
<proteinExistence type="predicted"/>
<evidence type="ECO:0000313" key="2">
    <source>
        <dbReference type="Proteomes" id="UP000044806"/>
    </source>
</evidence>
<evidence type="ECO:0000313" key="1">
    <source>
        <dbReference type="EMBL" id="CRZ96700.1"/>
    </source>
</evidence>
<dbReference type="Proteomes" id="UP000044806">
    <property type="component" value="Unassembled WGS sequence"/>
</dbReference>